<gene>
    <name evidence="7" type="primary">atsA</name>
    <name evidence="7" type="ORF">GCM10011348_03780</name>
</gene>
<dbReference type="CDD" id="cd16025">
    <property type="entry name" value="PAS_like"/>
    <property type="match status" value="1"/>
</dbReference>
<dbReference type="InterPro" id="IPR024607">
    <property type="entry name" value="Sulfatase_CS"/>
</dbReference>
<dbReference type="InterPro" id="IPR000917">
    <property type="entry name" value="Sulfatase_N"/>
</dbReference>
<evidence type="ECO:0000313" key="8">
    <source>
        <dbReference type="Proteomes" id="UP000599578"/>
    </source>
</evidence>
<reference evidence="7 8" key="1">
    <citation type="journal article" date="2014" name="Int. J. Syst. Evol. Microbiol.">
        <title>Complete genome sequence of Corynebacterium casei LMG S-19264T (=DSM 44701T), isolated from a smear-ripened cheese.</title>
        <authorList>
            <consortium name="US DOE Joint Genome Institute (JGI-PGF)"/>
            <person name="Walter F."/>
            <person name="Albersmeier A."/>
            <person name="Kalinowski J."/>
            <person name="Ruckert C."/>
        </authorList>
    </citation>
    <scope>NUCLEOTIDE SEQUENCE [LARGE SCALE GENOMIC DNA]</scope>
    <source>
        <strain evidence="7 8">CGMCC 1.7286</strain>
    </source>
</reference>
<keyword evidence="2" id="KW-0479">Metal-binding</keyword>
<dbReference type="Gene3D" id="3.30.1120.10">
    <property type="match status" value="1"/>
</dbReference>
<dbReference type="AlphaFoldDB" id="A0A917Z6J5"/>
<keyword evidence="4" id="KW-0106">Calcium</keyword>
<feature type="domain" description="Sulfatase N-terminal" evidence="6">
    <location>
        <begin position="29"/>
        <end position="435"/>
    </location>
</feature>
<comment type="caution">
    <text evidence="7">The sequence shown here is derived from an EMBL/GenBank/DDBJ whole genome shotgun (WGS) entry which is preliminary data.</text>
</comment>
<evidence type="ECO:0000256" key="1">
    <source>
        <dbReference type="ARBA" id="ARBA00008779"/>
    </source>
</evidence>
<evidence type="ECO:0000313" key="7">
    <source>
        <dbReference type="EMBL" id="GGO76477.1"/>
    </source>
</evidence>
<evidence type="ECO:0000256" key="5">
    <source>
        <dbReference type="SAM" id="SignalP"/>
    </source>
</evidence>
<feature type="chain" id="PRO_5038055025" evidence="5">
    <location>
        <begin position="24"/>
        <end position="556"/>
    </location>
</feature>
<protein>
    <submittedName>
        <fullName evidence="7">Arylsulfatase</fullName>
    </submittedName>
</protein>
<dbReference type="PROSITE" id="PS00149">
    <property type="entry name" value="SULFATASE_2"/>
    <property type="match status" value="1"/>
</dbReference>
<dbReference type="EMBL" id="BMLT01000001">
    <property type="protein sequence ID" value="GGO76477.1"/>
    <property type="molecule type" value="Genomic_DNA"/>
</dbReference>
<dbReference type="GO" id="GO:0004065">
    <property type="term" value="F:arylsulfatase activity"/>
    <property type="evidence" value="ECO:0007669"/>
    <property type="project" value="TreeGrafter"/>
</dbReference>
<dbReference type="InterPro" id="IPR050738">
    <property type="entry name" value="Sulfatase"/>
</dbReference>
<evidence type="ECO:0000259" key="6">
    <source>
        <dbReference type="Pfam" id="PF00884"/>
    </source>
</evidence>
<dbReference type="GO" id="GO:0046872">
    <property type="term" value="F:metal ion binding"/>
    <property type="evidence" value="ECO:0007669"/>
    <property type="project" value="UniProtKB-KW"/>
</dbReference>
<dbReference type="RefSeq" id="WP_188857694.1">
    <property type="nucleotide sequence ID" value="NZ_BMLT01000001.1"/>
</dbReference>
<evidence type="ECO:0000256" key="3">
    <source>
        <dbReference type="ARBA" id="ARBA00022801"/>
    </source>
</evidence>
<dbReference type="Proteomes" id="UP000599578">
    <property type="component" value="Unassembled WGS sequence"/>
</dbReference>
<sequence>MKRKTLPWLLCGLAALGSGPLQAEAAERPNILLIMADDLGYSDLGSFGGEIETPVLDGLAAGGLQLTQMYAAPSCSPTRAMLMSGTDNHLAGLGAMAEALPHMPFLQGKPGYEGFLNEQSFSIAELLRDAGYRTSMVGKWHLGLESDQGPAARGFEQSFALLEAGGVHFKPSTEEPTRLDRISYREDGKPVTLPDDFYSTDFYTDKLITYLQEGEGSDKPFFAYAAYTAPHWPLQAPDAYIDKYRGHYDEGYDSVRSARIERMKSLGLIPEGFASAQPLPANPKLPGWDQLSPEQKRYEARRMEIYAAMVDNLDDNIGRLLDYLRESGQYENTLIVFLSDNGAAADDHAHFYPAGKNTDNSPENMGRRGSQIDYGLRWAEVSAAPFRLFKITTAEGGISVPAIVKLPAAMSRTGLVRNTARVDDLAPTFLELAGAPDPGASYRGQPKHPITGQSMLPLLSGNGPEVAETPVLAGELFGNIYYREGDLKLLGLRPWGDFGPSRKPVQWQLFDLSKDRGERYDLAASEPETVERLKAAWHEYADRVGVVRPPEKSPES</sequence>
<organism evidence="7 8">
    <name type="scientific">Marinobacterium nitratireducens</name>
    <dbReference type="NCBI Taxonomy" id="518897"/>
    <lineage>
        <taxon>Bacteria</taxon>
        <taxon>Pseudomonadati</taxon>
        <taxon>Pseudomonadota</taxon>
        <taxon>Gammaproteobacteria</taxon>
        <taxon>Oceanospirillales</taxon>
        <taxon>Oceanospirillaceae</taxon>
        <taxon>Marinobacterium</taxon>
    </lineage>
</organism>
<dbReference type="InterPro" id="IPR017850">
    <property type="entry name" value="Alkaline_phosphatase_core_sf"/>
</dbReference>
<comment type="similarity">
    <text evidence="1">Belongs to the sulfatase family.</text>
</comment>
<dbReference type="Pfam" id="PF00884">
    <property type="entry name" value="Sulfatase"/>
    <property type="match status" value="1"/>
</dbReference>
<dbReference type="PANTHER" id="PTHR42693">
    <property type="entry name" value="ARYLSULFATASE FAMILY MEMBER"/>
    <property type="match status" value="1"/>
</dbReference>
<dbReference type="PANTHER" id="PTHR42693:SF33">
    <property type="entry name" value="ARYLSULFATASE"/>
    <property type="match status" value="1"/>
</dbReference>
<proteinExistence type="inferred from homology"/>
<name>A0A917Z6J5_9GAMM</name>
<evidence type="ECO:0000256" key="4">
    <source>
        <dbReference type="ARBA" id="ARBA00022837"/>
    </source>
</evidence>
<accession>A0A917Z6J5</accession>
<evidence type="ECO:0000256" key="2">
    <source>
        <dbReference type="ARBA" id="ARBA00022723"/>
    </source>
</evidence>
<dbReference type="SUPFAM" id="SSF53649">
    <property type="entry name" value="Alkaline phosphatase-like"/>
    <property type="match status" value="1"/>
</dbReference>
<keyword evidence="5" id="KW-0732">Signal</keyword>
<keyword evidence="8" id="KW-1185">Reference proteome</keyword>
<feature type="signal peptide" evidence="5">
    <location>
        <begin position="1"/>
        <end position="23"/>
    </location>
</feature>
<keyword evidence="3" id="KW-0378">Hydrolase</keyword>
<dbReference type="Gene3D" id="3.40.720.10">
    <property type="entry name" value="Alkaline Phosphatase, subunit A"/>
    <property type="match status" value="1"/>
</dbReference>